<sequence length="83" mass="8210">MRNPAAALSPPPPALSAANTKPGSTGSNAGSGGQGGLTWSAPAGGDKKVIARKVLGTINGSTKGTVSSTGMTPRKTYLYTRLP</sequence>
<feature type="compositionally biased region" description="Low complexity" evidence="1">
    <location>
        <begin position="15"/>
        <end position="28"/>
    </location>
</feature>
<feature type="compositionally biased region" description="Polar residues" evidence="1">
    <location>
        <begin position="59"/>
        <end position="71"/>
    </location>
</feature>
<feature type="region of interest" description="Disordered" evidence="1">
    <location>
        <begin position="1"/>
        <end position="44"/>
    </location>
</feature>
<name>Q63708_9MURI</name>
<reference evidence="2" key="1">
    <citation type="journal article" date="1993" name="Gene">
        <title>Characterization of rat pseudogenes for enhancer factor I subunit A: ripping provides clues to the evolution of the EFIA/dbpB/YB-1 multigene family.</title>
        <authorList>
            <person name="Ozer J."/>
            <person name="Chalkley R."/>
            <person name="Sealy L."/>
        </authorList>
    </citation>
    <scope>NUCLEOTIDE SEQUENCE</scope>
    <source>
        <tissue evidence="2">Liver</tissue>
    </source>
</reference>
<dbReference type="EMBL" id="M95791">
    <property type="protein sequence ID" value="AAA16856.1"/>
    <property type="molecule type" value="Genomic_DNA"/>
</dbReference>
<evidence type="ECO:0000256" key="1">
    <source>
        <dbReference type="SAM" id="MobiDB-lite"/>
    </source>
</evidence>
<organism evidence="2">
    <name type="scientific">Rattus sp</name>
    <dbReference type="NCBI Taxonomy" id="10118"/>
    <lineage>
        <taxon>Eukaryota</taxon>
        <taxon>Metazoa</taxon>
        <taxon>Chordata</taxon>
        <taxon>Craniata</taxon>
        <taxon>Vertebrata</taxon>
        <taxon>Euteleostomi</taxon>
        <taxon>Mammalia</taxon>
        <taxon>Eutheria</taxon>
        <taxon>Euarchontoglires</taxon>
        <taxon>Glires</taxon>
        <taxon>Rodentia</taxon>
        <taxon>Myomorpha</taxon>
        <taxon>Muroidea</taxon>
        <taxon>Muridae</taxon>
        <taxon>Murinae</taxon>
        <taxon>Rattus</taxon>
    </lineage>
</organism>
<proteinExistence type="predicted"/>
<dbReference type="AlphaFoldDB" id="Q63708"/>
<protein>
    <submittedName>
        <fullName evidence="2">Transcription factor EF1(A)</fullName>
    </submittedName>
</protein>
<evidence type="ECO:0000313" key="2">
    <source>
        <dbReference type="EMBL" id="AAA16856.1"/>
    </source>
</evidence>
<feature type="region of interest" description="Disordered" evidence="1">
    <location>
        <begin position="59"/>
        <end position="83"/>
    </location>
</feature>
<accession>Q63708</accession>